<feature type="domain" description="CHAT" evidence="1">
    <location>
        <begin position="628"/>
        <end position="855"/>
    </location>
</feature>
<dbReference type="InterPro" id="IPR011990">
    <property type="entry name" value="TPR-like_helical_dom_sf"/>
</dbReference>
<name>A0ABR8QCY5_9CELL</name>
<evidence type="ECO:0000313" key="3">
    <source>
        <dbReference type="Proteomes" id="UP000604241"/>
    </source>
</evidence>
<accession>A0ABR8QCY5</accession>
<protein>
    <submittedName>
        <fullName evidence="2">CHAT domain-containing protein</fullName>
    </submittedName>
</protein>
<dbReference type="Pfam" id="PF12770">
    <property type="entry name" value="CHAT"/>
    <property type="match status" value="1"/>
</dbReference>
<dbReference type="SUPFAM" id="SSF48452">
    <property type="entry name" value="TPR-like"/>
    <property type="match status" value="1"/>
</dbReference>
<evidence type="ECO:0000313" key="2">
    <source>
        <dbReference type="EMBL" id="MBD7918289.1"/>
    </source>
</evidence>
<comment type="caution">
    <text evidence="2">The sequence shown here is derived from an EMBL/GenBank/DDBJ whole genome shotgun (WGS) entry which is preliminary data.</text>
</comment>
<dbReference type="InterPro" id="IPR024983">
    <property type="entry name" value="CHAT_dom"/>
</dbReference>
<dbReference type="Proteomes" id="UP000604241">
    <property type="component" value="Unassembled WGS sequence"/>
</dbReference>
<dbReference type="Gene3D" id="1.25.40.10">
    <property type="entry name" value="Tetratricopeptide repeat domain"/>
    <property type="match status" value="1"/>
</dbReference>
<keyword evidence="3" id="KW-1185">Reference proteome</keyword>
<reference evidence="2 3" key="1">
    <citation type="submission" date="2020-08" db="EMBL/GenBank/DDBJ databases">
        <title>A Genomic Blueprint of the Chicken Gut Microbiome.</title>
        <authorList>
            <person name="Gilroy R."/>
            <person name="Ravi A."/>
            <person name="Getino M."/>
            <person name="Pursley I."/>
            <person name="Horton D.L."/>
            <person name="Alikhan N.-F."/>
            <person name="Baker D."/>
            <person name="Gharbi K."/>
            <person name="Hall N."/>
            <person name="Watson M."/>
            <person name="Adriaenssens E.M."/>
            <person name="Foster-Nyarko E."/>
            <person name="Jarju S."/>
            <person name="Secka A."/>
            <person name="Antonio M."/>
            <person name="Oren A."/>
            <person name="Chaudhuri R."/>
            <person name="La Ragione R.M."/>
            <person name="Hildebrand F."/>
            <person name="Pallen M.J."/>
        </authorList>
    </citation>
    <scope>NUCLEOTIDE SEQUENCE [LARGE SCALE GENOMIC DNA]</scope>
    <source>
        <strain evidence="2 3">Sa3CUA2</strain>
    </source>
</reference>
<sequence>MATSQSAPGAKAHDLALGREETRDELLIHLWGVVDAHEADPANVEARSRSALERARRSRDVELRVLALRALAWVHRVRRETDVARALLDEAVRLARRHRLAEVEGAVRVSRAYVRQELGDLAGARRDLDRALREPASGVRAPDHARAVGRALLARSVLDHNAGRLVDAERGYRSVLDGPDLQVGTAVVAGNNLAMVLAERAAYADALRAVELAVRLAQDAGPAMLAPALQTRAWIKVRAGRLSSGMRDFERASGVYSEAGIPLGEYFTEYADAMTDLRLLPEAVAAAGRAEDEFERLGLPLLALEAGLRRARVLLLSGDFDGAARAGAGLRRAAQQQRRDRWRDRATLVEVEAALLGGTGDRDQANEVRRVASRLVRAGDLSAAVDAHVLAGRLAEARGDVEHALGSYAEGARLAVDGAVPVRVKGRIAAARAALLRSDAEGAVRQCDAGLRDLAVHRDSLPTVELRALASGHGAELGSIGLGVLHRSSTPGRVLAWMERTRALALAGTLPVLPASEVEAAPVTVDGQRVVASDWREITPGARTRATRWSLARLREDLDGRVLVELGGRDGRLLAVVVDGTRSRIIELGPEQDVADHLRALVFALRRMANPRGAAAAAAARASAEVRLAALSRALVSPLGVGADDELVVVPVGVLHGVPWSALHAGPVSLAPSASLWRRTAQWARDDRTGQVLVAGPDLVGAREEIDALRRTYPEAQVLGAQEATADAVVRALRAADIAHLACHGSLRADSPMFSSVSLADGRLTVQELHAAGAAPRRLVLASCHSGADVAFAGDEVLGFVSSLLSRGTAGVVASIAAVPDVEVVDLMLALHRRLAAGQTMARALHGARAEIDRETPAGFVNWCTFSAHGAA</sequence>
<proteinExistence type="predicted"/>
<evidence type="ECO:0000259" key="1">
    <source>
        <dbReference type="Pfam" id="PF12770"/>
    </source>
</evidence>
<gene>
    <name evidence="2" type="ORF">H9657_08380</name>
</gene>
<dbReference type="RefSeq" id="WP_191782323.1">
    <property type="nucleotide sequence ID" value="NZ_JACSQV010000006.1"/>
</dbReference>
<dbReference type="EMBL" id="JACSQV010000006">
    <property type="protein sequence ID" value="MBD7918289.1"/>
    <property type="molecule type" value="Genomic_DNA"/>
</dbReference>
<organism evidence="2 3">
    <name type="scientific">Cellulomonas avistercoris</name>
    <dbReference type="NCBI Taxonomy" id="2762242"/>
    <lineage>
        <taxon>Bacteria</taxon>
        <taxon>Bacillati</taxon>
        <taxon>Actinomycetota</taxon>
        <taxon>Actinomycetes</taxon>
        <taxon>Micrococcales</taxon>
        <taxon>Cellulomonadaceae</taxon>
        <taxon>Cellulomonas</taxon>
    </lineage>
</organism>